<dbReference type="RefSeq" id="WP_053006403.1">
    <property type="nucleotide sequence ID" value="NZ_LDZY01000007.1"/>
</dbReference>
<dbReference type="Gene3D" id="3.40.50.300">
    <property type="entry name" value="P-loop containing nucleotide triphosphate hydrolases"/>
    <property type="match status" value="1"/>
</dbReference>
<dbReference type="AlphaFoldDB" id="A0A0J1FRZ7"/>
<gene>
    <name evidence="2" type="ORF">DEAC_c24030</name>
</gene>
<dbReference type="InterPro" id="IPR027417">
    <property type="entry name" value="P-loop_NTPase"/>
</dbReference>
<dbReference type="GO" id="GO:0006302">
    <property type="term" value="P:double-strand break repair"/>
    <property type="evidence" value="ECO:0007669"/>
    <property type="project" value="InterPro"/>
</dbReference>
<evidence type="ECO:0000313" key="2">
    <source>
        <dbReference type="EMBL" id="KLU65773.1"/>
    </source>
</evidence>
<comment type="caution">
    <text evidence="2">The sequence shown here is derived from an EMBL/GenBank/DDBJ whole genome shotgun (WGS) entry which is preliminary data.</text>
</comment>
<accession>A0A0J1FRZ7</accession>
<evidence type="ECO:0000259" key="1">
    <source>
        <dbReference type="Pfam" id="PF13476"/>
    </source>
</evidence>
<dbReference type="SUPFAM" id="SSF52540">
    <property type="entry name" value="P-loop containing nucleoside triphosphate hydrolases"/>
    <property type="match status" value="1"/>
</dbReference>
<dbReference type="Proteomes" id="UP000036356">
    <property type="component" value="Unassembled WGS sequence"/>
</dbReference>
<dbReference type="STRING" id="476652.DEAC_c24030"/>
<dbReference type="InterPro" id="IPR038729">
    <property type="entry name" value="Rad50/SbcC_AAA"/>
</dbReference>
<organism evidence="2 3">
    <name type="scientific">Desulfosporosinus acididurans</name>
    <dbReference type="NCBI Taxonomy" id="476652"/>
    <lineage>
        <taxon>Bacteria</taxon>
        <taxon>Bacillati</taxon>
        <taxon>Bacillota</taxon>
        <taxon>Clostridia</taxon>
        <taxon>Eubacteriales</taxon>
        <taxon>Desulfitobacteriaceae</taxon>
        <taxon>Desulfosporosinus</taxon>
    </lineage>
</organism>
<sequence length="108" mass="12329">MKPRFVLLKLTLVGNRKNYIVKFKDGLNYISGPTSTGKTSILEMIDYALGSKGHKDYIEIGANSTDVELELKIGLEQYKIRRKLFNFKAPIILEQWDGEKIFTDSSID</sequence>
<keyword evidence="3" id="KW-1185">Reference proteome</keyword>
<dbReference type="GO" id="GO:0016887">
    <property type="term" value="F:ATP hydrolysis activity"/>
    <property type="evidence" value="ECO:0007669"/>
    <property type="project" value="InterPro"/>
</dbReference>
<proteinExistence type="predicted"/>
<name>A0A0J1FRZ7_9FIRM</name>
<evidence type="ECO:0000313" key="3">
    <source>
        <dbReference type="Proteomes" id="UP000036356"/>
    </source>
</evidence>
<dbReference type="Pfam" id="PF13476">
    <property type="entry name" value="AAA_23"/>
    <property type="match status" value="1"/>
</dbReference>
<dbReference type="EMBL" id="LDZY01000007">
    <property type="protein sequence ID" value="KLU65773.1"/>
    <property type="molecule type" value="Genomic_DNA"/>
</dbReference>
<reference evidence="2 3" key="1">
    <citation type="submission" date="2015-06" db="EMBL/GenBank/DDBJ databases">
        <title>Draft genome of the moderately acidophilic sulfate reducer Candidatus Desulfosporosinus acididurans strain M1.</title>
        <authorList>
            <person name="Poehlein A."/>
            <person name="Petzsch P."/>
            <person name="Johnson B.D."/>
            <person name="Schloemann M."/>
            <person name="Daniel R."/>
            <person name="Muehling M."/>
        </authorList>
    </citation>
    <scope>NUCLEOTIDE SEQUENCE [LARGE SCALE GENOMIC DNA]</scope>
    <source>
        <strain evidence="2 3">M1</strain>
    </source>
</reference>
<feature type="domain" description="Rad50/SbcC-type AAA" evidence="1">
    <location>
        <begin position="21"/>
        <end position="83"/>
    </location>
</feature>
<protein>
    <submittedName>
        <fullName evidence="2">Chromosome segregation protein</fullName>
    </submittedName>
</protein>